<organism evidence="2 3">
    <name type="scientific">Perspicuibacillus lycopersici</name>
    <dbReference type="NCBI Taxonomy" id="1325689"/>
    <lineage>
        <taxon>Bacteria</taxon>
        <taxon>Bacillati</taxon>
        <taxon>Bacillota</taxon>
        <taxon>Bacilli</taxon>
        <taxon>Bacillales</taxon>
        <taxon>Bacillaceae</taxon>
        <taxon>Perspicuibacillus</taxon>
    </lineage>
</organism>
<keyword evidence="3" id="KW-1185">Reference proteome</keyword>
<proteinExistence type="predicted"/>
<evidence type="ECO:0000256" key="1">
    <source>
        <dbReference type="SAM" id="Phobius"/>
    </source>
</evidence>
<dbReference type="EMBL" id="JAOUSF010000002">
    <property type="protein sequence ID" value="MCU9613327.1"/>
    <property type="molecule type" value="Genomic_DNA"/>
</dbReference>
<dbReference type="Proteomes" id="UP001209318">
    <property type="component" value="Unassembled WGS sequence"/>
</dbReference>
<evidence type="ECO:0000313" key="3">
    <source>
        <dbReference type="Proteomes" id="UP001209318"/>
    </source>
</evidence>
<dbReference type="RefSeq" id="WP_263072537.1">
    <property type="nucleotide sequence ID" value="NZ_JAOUSF010000002.1"/>
</dbReference>
<dbReference type="AlphaFoldDB" id="A0AAE3IRZ6"/>
<comment type="caution">
    <text evidence="2">The sequence shown here is derived from an EMBL/GenBank/DDBJ whole genome shotgun (WGS) entry which is preliminary data.</text>
</comment>
<reference evidence="2" key="1">
    <citation type="submission" date="2022-10" db="EMBL/GenBank/DDBJ databases">
        <title>Description of Fervidibacillus gen. nov. in the family Fervidibacillaceae fam. nov. with two species, Fervidibacillus albus sp. nov., and Fervidibacillus halotolerans sp. nov., isolated from tidal flat sediments.</title>
        <authorList>
            <person name="Kwon K.K."/>
            <person name="Yang S.-H."/>
        </authorList>
    </citation>
    <scope>NUCLEOTIDE SEQUENCE</scope>
    <source>
        <strain evidence="2">JCM 19140</strain>
    </source>
</reference>
<accession>A0AAE3IRZ6</accession>
<sequence length="49" mass="5865">MKILIFIIIILIVLAIVSFFYNLQLGAIPFLLLSIFFMYRAWKAWKRTD</sequence>
<keyword evidence="1" id="KW-0812">Transmembrane</keyword>
<feature type="transmembrane region" description="Helical" evidence="1">
    <location>
        <begin position="25"/>
        <end position="42"/>
    </location>
</feature>
<keyword evidence="1" id="KW-0472">Membrane</keyword>
<evidence type="ECO:0000313" key="2">
    <source>
        <dbReference type="EMBL" id="MCU9613327.1"/>
    </source>
</evidence>
<keyword evidence="1" id="KW-1133">Transmembrane helix</keyword>
<protein>
    <submittedName>
        <fullName evidence="2">Uncharacterized protein</fullName>
    </submittedName>
</protein>
<name>A0AAE3IRZ6_9BACI</name>
<gene>
    <name evidence="2" type="ORF">OEV98_07135</name>
</gene>